<protein>
    <submittedName>
        <fullName evidence="1 3">Uncharacterized protein</fullName>
    </submittedName>
</protein>
<dbReference type="EMBL" id="UYYA01001056">
    <property type="protein sequence ID" value="VDM55040.1"/>
    <property type="molecule type" value="Genomic_DNA"/>
</dbReference>
<accession>A0A0R3PGM7</accession>
<evidence type="ECO:0000313" key="3">
    <source>
        <dbReference type="WBParaSite" id="ACOC_0000345401-mRNA-1"/>
    </source>
</evidence>
<evidence type="ECO:0000313" key="2">
    <source>
        <dbReference type="Proteomes" id="UP000267027"/>
    </source>
</evidence>
<proteinExistence type="predicted"/>
<reference evidence="3" key="1">
    <citation type="submission" date="2017-02" db="UniProtKB">
        <authorList>
            <consortium name="WormBaseParasite"/>
        </authorList>
    </citation>
    <scope>IDENTIFICATION</scope>
</reference>
<organism evidence="3">
    <name type="scientific">Angiostrongylus costaricensis</name>
    <name type="common">Nematode worm</name>
    <dbReference type="NCBI Taxonomy" id="334426"/>
    <lineage>
        <taxon>Eukaryota</taxon>
        <taxon>Metazoa</taxon>
        <taxon>Ecdysozoa</taxon>
        <taxon>Nematoda</taxon>
        <taxon>Chromadorea</taxon>
        <taxon>Rhabditida</taxon>
        <taxon>Rhabditina</taxon>
        <taxon>Rhabditomorpha</taxon>
        <taxon>Strongyloidea</taxon>
        <taxon>Metastrongylidae</taxon>
        <taxon>Angiostrongylus</taxon>
    </lineage>
</organism>
<reference evidence="1 2" key="2">
    <citation type="submission" date="2018-11" db="EMBL/GenBank/DDBJ databases">
        <authorList>
            <consortium name="Pathogen Informatics"/>
        </authorList>
    </citation>
    <scope>NUCLEOTIDE SEQUENCE [LARGE SCALE GENOMIC DNA]</scope>
    <source>
        <strain evidence="1 2">Costa Rica</strain>
    </source>
</reference>
<keyword evidence="2" id="KW-1185">Reference proteome</keyword>
<dbReference type="Proteomes" id="UP000267027">
    <property type="component" value="Unassembled WGS sequence"/>
</dbReference>
<sequence length="129" mass="15521">MEETRHSSLAYNCYLSRYFSDKRHHFPSRQMRCSECASVNYSRKLKKLDFLSLSSKCYLGRYFSDKRRHFPSRQMRCSEYGSVDCSRKWKSLALGLLPRNPRFFYFREQFTEANSEHLTRKLKEIVSSC</sequence>
<evidence type="ECO:0000313" key="1">
    <source>
        <dbReference type="EMBL" id="VDM55040.1"/>
    </source>
</evidence>
<name>A0A0R3PGM7_ANGCS</name>
<dbReference type="AlphaFoldDB" id="A0A0R3PGM7"/>
<dbReference type="WBParaSite" id="ACOC_0000345401-mRNA-1">
    <property type="protein sequence ID" value="ACOC_0000345401-mRNA-1"/>
    <property type="gene ID" value="ACOC_0000345401"/>
</dbReference>
<gene>
    <name evidence="1" type="ORF">ACOC_LOCUS3455</name>
</gene>